<evidence type="ECO:0000313" key="2">
    <source>
        <dbReference type="EMBL" id="JAC82291.1"/>
    </source>
</evidence>
<feature type="region of interest" description="Disordered" evidence="1">
    <location>
        <begin position="62"/>
        <end position="93"/>
    </location>
</feature>
<protein>
    <submittedName>
        <fullName evidence="2">Uncharacterized protein</fullName>
    </submittedName>
</protein>
<dbReference type="AlphaFoldDB" id="A0A061SHT7"/>
<gene>
    <name evidence="2" type="ORF">TSPGSL018_6051</name>
</gene>
<dbReference type="EMBL" id="GBEZ01002795">
    <property type="protein sequence ID" value="JAC82291.1"/>
    <property type="molecule type" value="Transcribed_RNA"/>
</dbReference>
<accession>A0A061SHT7</accession>
<sequence length="93" mass="10025">FLPLAVPPHFISVTPSFLLPCFTLTISLPASHLILCSPHPLTSSSRSSSGSLRPAIAIRPPLAHMPMRPNGAQNTLPPTRLLPPFPRFRPTGL</sequence>
<reference evidence="2" key="1">
    <citation type="submission" date="2014-05" db="EMBL/GenBank/DDBJ databases">
        <title>The transcriptome of the halophilic microalga Tetraselmis sp. GSL018 isolated from the Great Salt Lake, Utah.</title>
        <authorList>
            <person name="Jinkerson R.E."/>
            <person name="D'Adamo S."/>
            <person name="Posewitz M.C."/>
        </authorList>
    </citation>
    <scope>NUCLEOTIDE SEQUENCE</scope>
    <source>
        <strain evidence="2">GSL018</strain>
    </source>
</reference>
<organism evidence="2">
    <name type="scientific">Tetraselmis sp. GSL018</name>
    <dbReference type="NCBI Taxonomy" id="582737"/>
    <lineage>
        <taxon>Eukaryota</taxon>
        <taxon>Viridiplantae</taxon>
        <taxon>Chlorophyta</taxon>
        <taxon>core chlorophytes</taxon>
        <taxon>Chlorodendrophyceae</taxon>
        <taxon>Chlorodendrales</taxon>
        <taxon>Chlorodendraceae</taxon>
        <taxon>Tetraselmis</taxon>
    </lineage>
</organism>
<name>A0A061SHT7_9CHLO</name>
<evidence type="ECO:0000256" key="1">
    <source>
        <dbReference type="SAM" id="MobiDB-lite"/>
    </source>
</evidence>
<feature type="non-terminal residue" evidence="2">
    <location>
        <position position="1"/>
    </location>
</feature>
<proteinExistence type="predicted"/>